<keyword evidence="3" id="KW-0472">Membrane</keyword>
<keyword evidence="6" id="KW-1185">Reference proteome</keyword>
<sequence length="713" mass="76415">MLIDIVITVLPTIILHRVQMTRTRKMNAILAFAGRMLVIPVTILRLVNIFASNNSPDPTFDYFNRALFTVIATTCSIVFACTSFIKPFLDSVETGLLASKLRNPRLGRSQDSSHYTKLQCARYVFKPRGNVTEGTWSPLVSSAQNVSAFPESYALSNTSEAQTWAEPVPQGQESSNDGITPHQMYITRATDFEHPGRSTNATSRNPFAPLQNNPGPQGGPNPLRGSSTTRDLPYKLDKATITNDLSKERPQWILSAYGPGRDAPLQLFGGHPREQSFEELRLRHYELAAQGNQQQAVQEAQALVNNAEQQIQTALNDVDGAVKYMINGENEHPNRLDVCKAKGATPTQPQISAPNQQTTSTFGQPSSSASALGQPAAPSAFGRPSVTPFGQPPAPASTFGQPSAPTSTFGHPSAPTFGQPSQASTLGRPTTSFGQPSLTFGSPSIPATTFGQPSAPGPFGAPQLQPNTFVNPSGTDFPPQPSAAAKNPFGQPLAPTQPSTFGQPSAPLQPSAFGRPSIRNPSPAFSQPATSGANNGFSQSSTAPPNPLGQPTAPSKTGIFKQPSIAAPNPFGQRRSSTANQPVPSSSQPFGPSNTVQPYTGPAANPANVKSTSGQGTNGVQVQKDSQGKITSWKGTPVRYFDDEPCYKGNDGSWQRIWFPDGPPVFTKTVDLPEEAYDEATKANYRHLKQTGTFKDGIMPTLPPKRDWCSWNF</sequence>
<dbReference type="PANTHER" id="PTHR21099">
    <property type="entry name" value="RAD201"/>
    <property type="match status" value="1"/>
</dbReference>
<evidence type="ECO:0000256" key="2">
    <source>
        <dbReference type="SAM" id="MobiDB-lite"/>
    </source>
</evidence>
<feature type="region of interest" description="Disordered" evidence="2">
    <location>
        <begin position="343"/>
        <end position="633"/>
    </location>
</feature>
<dbReference type="AlphaFoldDB" id="A0A8H6C8J4"/>
<dbReference type="PANTHER" id="PTHR21099:SF2">
    <property type="entry name" value="SI:CH211-113E8.11"/>
    <property type="match status" value="1"/>
</dbReference>
<gene>
    <name evidence="5" type="ORF">HO133_005970</name>
</gene>
<feature type="domain" description="Rhodopsin" evidence="4">
    <location>
        <begin position="2"/>
        <end position="89"/>
    </location>
</feature>
<name>A0A8H6C8J4_9LECA</name>
<evidence type="ECO:0000256" key="1">
    <source>
        <dbReference type="SAM" id="Coils"/>
    </source>
</evidence>
<evidence type="ECO:0000259" key="4">
    <source>
        <dbReference type="Pfam" id="PF20684"/>
    </source>
</evidence>
<feature type="transmembrane region" description="Helical" evidence="3">
    <location>
        <begin position="62"/>
        <end position="85"/>
    </location>
</feature>
<keyword evidence="3" id="KW-0812">Transmembrane</keyword>
<comment type="caution">
    <text evidence="5">The sequence shown here is derived from an EMBL/GenBank/DDBJ whole genome shotgun (WGS) entry which is preliminary data.</text>
</comment>
<feature type="region of interest" description="Disordered" evidence="2">
    <location>
        <begin position="193"/>
        <end position="233"/>
    </location>
</feature>
<dbReference type="InterPro" id="IPR049326">
    <property type="entry name" value="Rhodopsin_dom_fungi"/>
</dbReference>
<dbReference type="GeneID" id="59334375"/>
<feature type="compositionally biased region" description="Polar residues" evidence="2">
    <location>
        <begin position="464"/>
        <end position="474"/>
    </location>
</feature>
<feature type="compositionally biased region" description="Polar residues" evidence="2">
    <location>
        <begin position="345"/>
        <end position="371"/>
    </location>
</feature>
<proteinExistence type="predicted"/>
<keyword evidence="1" id="KW-0175">Coiled coil</keyword>
<evidence type="ECO:0000313" key="5">
    <source>
        <dbReference type="EMBL" id="KAF6218619.1"/>
    </source>
</evidence>
<dbReference type="GO" id="GO:0005634">
    <property type="term" value="C:nucleus"/>
    <property type="evidence" value="ECO:0007669"/>
    <property type="project" value="TreeGrafter"/>
</dbReference>
<evidence type="ECO:0000313" key="6">
    <source>
        <dbReference type="Proteomes" id="UP000593566"/>
    </source>
</evidence>
<feature type="compositionally biased region" description="Polar residues" evidence="2">
    <location>
        <begin position="398"/>
        <end position="452"/>
    </location>
</feature>
<dbReference type="Proteomes" id="UP000593566">
    <property type="component" value="Unassembled WGS sequence"/>
</dbReference>
<feature type="compositionally biased region" description="Low complexity" evidence="2">
    <location>
        <begin position="209"/>
        <end position="223"/>
    </location>
</feature>
<organism evidence="5 6">
    <name type="scientific">Letharia lupina</name>
    <dbReference type="NCBI Taxonomy" id="560253"/>
    <lineage>
        <taxon>Eukaryota</taxon>
        <taxon>Fungi</taxon>
        <taxon>Dikarya</taxon>
        <taxon>Ascomycota</taxon>
        <taxon>Pezizomycotina</taxon>
        <taxon>Lecanoromycetes</taxon>
        <taxon>OSLEUM clade</taxon>
        <taxon>Lecanoromycetidae</taxon>
        <taxon>Lecanorales</taxon>
        <taxon>Lecanorineae</taxon>
        <taxon>Parmeliaceae</taxon>
        <taxon>Letharia</taxon>
    </lineage>
</organism>
<feature type="compositionally biased region" description="Polar residues" evidence="2">
    <location>
        <begin position="519"/>
        <end position="543"/>
    </location>
</feature>
<feature type="compositionally biased region" description="Polar residues" evidence="2">
    <location>
        <begin position="574"/>
        <end position="598"/>
    </location>
</feature>
<evidence type="ECO:0000256" key="3">
    <source>
        <dbReference type="SAM" id="Phobius"/>
    </source>
</evidence>
<accession>A0A8H6C8J4</accession>
<feature type="compositionally biased region" description="Polar residues" evidence="2">
    <location>
        <begin position="494"/>
        <end position="508"/>
    </location>
</feature>
<feature type="compositionally biased region" description="Polar residues" evidence="2">
    <location>
        <begin position="608"/>
        <end position="633"/>
    </location>
</feature>
<feature type="transmembrane region" description="Helical" evidence="3">
    <location>
        <begin position="29"/>
        <end position="50"/>
    </location>
</feature>
<dbReference type="EMBL" id="JACCJB010000022">
    <property type="protein sequence ID" value="KAF6218619.1"/>
    <property type="molecule type" value="Genomic_DNA"/>
</dbReference>
<reference evidence="5 6" key="1">
    <citation type="journal article" date="2020" name="Genomics">
        <title>Complete, high-quality genomes from long-read metagenomic sequencing of two wolf lichen thalli reveals enigmatic genome architecture.</title>
        <authorList>
            <person name="McKenzie S.K."/>
            <person name="Walston R.F."/>
            <person name="Allen J.L."/>
        </authorList>
    </citation>
    <scope>NUCLEOTIDE SEQUENCE [LARGE SCALE GENOMIC DNA]</scope>
    <source>
        <strain evidence="5">WasteWater1</strain>
    </source>
</reference>
<dbReference type="Pfam" id="PF20684">
    <property type="entry name" value="Fung_rhodopsin"/>
    <property type="match status" value="1"/>
</dbReference>
<feature type="coiled-coil region" evidence="1">
    <location>
        <begin position="290"/>
        <end position="317"/>
    </location>
</feature>
<dbReference type="CDD" id="cd23954">
    <property type="entry name" value="AMO1_CTD"/>
    <property type="match status" value="1"/>
</dbReference>
<protein>
    <recommendedName>
        <fullName evidence="4">Rhodopsin domain-containing protein</fullName>
    </recommendedName>
</protein>
<keyword evidence="3" id="KW-1133">Transmembrane helix</keyword>
<dbReference type="RefSeq" id="XP_037148054.1">
    <property type="nucleotide sequence ID" value="XM_037296873.1"/>
</dbReference>